<sequence length="251" mass="29255">MKYIQILLLLLLFQQCTETIADKDKYFLDSAKDERLANIYVNIFIGDNNSDPEKFKVIHLEVFDHGKKNNKNTILINNQAFNLATVKSNYYTTYSYYQLSENKKERDYLIEIILADSSRHQLAYIKPRQDYTDIDYAVPKKFTAAENLSLTWEGIYVPTVLNIKKEIYDKKYAHALHRNAYQKDYIYNHELTTKNGSYIVDKSAFEDSLTVTVGLSISFRVRENGAINPSLQSGSQFIYENEVLYQSILDE</sequence>
<dbReference type="RefSeq" id="WP_111064406.1">
    <property type="nucleotide sequence ID" value="NZ_JBHUCU010000012.1"/>
</dbReference>
<name>A0A2W1MWX4_9FLAO</name>
<gene>
    <name evidence="1" type="ORF">DNU06_15460</name>
</gene>
<reference evidence="1 2" key="1">
    <citation type="submission" date="2018-06" db="EMBL/GenBank/DDBJ databases">
        <title>The draft genome sequence of Crocinitomix sp. SM1701.</title>
        <authorList>
            <person name="Zhang X."/>
        </authorList>
    </citation>
    <scope>NUCLEOTIDE SEQUENCE [LARGE SCALE GENOMIC DNA]</scope>
    <source>
        <strain evidence="1 2">SM1701</strain>
    </source>
</reference>
<accession>A0A2W1MWX4</accession>
<protein>
    <recommendedName>
        <fullName evidence="3">DUF4249 domain-containing protein</fullName>
    </recommendedName>
</protein>
<dbReference type="EMBL" id="QKSB01000014">
    <property type="protein sequence ID" value="PZE15904.1"/>
    <property type="molecule type" value="Genomic_DNA"/>
</dbReference>
<evidence type="ECO:0000313" key="2">
    <source>
        <dbReference type="Proteomes" id="UP000249248"/>
    </source>
</evidence>
<dbReference type="Proteomes" id="UP000249248">
    <property type="component" value="Unassembled WGS sequence"/>
</dbReference>
<comment type="caution">
    <text evidence="1">The sequence shown here is derived from an EMBL/GenBank/DDBJ whole genome shotgun (WGS) entry which is preliminary data.</text>
</comment>
<evidence type="ECO:0008006" key="3">
    <source>
        <dbReference type="Google" id="ProtNLM"/>
    </source>
</evidence>
<dbReference type="AlphaFoldDB" id="A0A2W1MWX4"/>
<organism evidence="1 2">
    <name type="scientific">Putridiphycobacter roseus</name>
    <dbReference type="NCBI Taxonomy" id="2219161"/>
    <lineage>
        <taxon>Bacteria</taxon>
        <taxon>Pseudomonadati</taxon>
        <taxon>Bacteroidota</taxon>
        <taxon>Flavobacteriia</taxon>
        <taxon>Flavobacteriales</taxon>
        <taxon>Crocinitomicaceae</taxon>
        <taxon>Putridiphycobacter</taxon>
    </lineage>
</organism>
<proteinExistence type="predicted"/>
<keyword evidence="2" id="KW-1185">Reference proteome</keyword>
<evidence type="ECO:0000313" key="1">
    <source>
        <dbReference type="EMBL" id="PZE15904.1"/>
    </source>
</evidence>